<dbReference type="AlphaFoldDB" id="A0A2N9LEB7"/>
<organism evidence="1 2">
    <name type="scientific">Candidatus Sulfuritelmatomonas gaucii</name>
    <dbReference type="NCBI Taxonomy" id="2043161"/>
    <lineage>
        <taxon>Bacteria</taxon>
        <taxon>Pseudomonadati</taxon>
        <taxon>Acidobacteriota</taxon>
        <taxon>Terriglobia</taxon>
        <taxon>Terriglobales</taxon>
        <taxon>Acidobacteriaceae</taxon>
        <taxon>Candidatus Sulfuritelmatomonas</taxon>
    </lineage>
</organism>
<reference evidence="2" key="1">
    <citation type="submission" date="2018-02" db="EMBL/GenBank/DDBJ databases">
        <authorList>
            <person name="Hausmann B."/>
        </authorList>
    </citation>
    <scope>NUCLEOTIDE SEQUENCE [LARGE SCALE GENOMIC DNA]</scope>
    <source>
        <strain evidence="2">Peat soil MAG SbA5</strain>
    </source>
</reference>
<protein>
    <submittedName>
        <fullName evidence="1">Uncharacterized protein</fullName>
    </submittedName>
</protein>
<dbReference type="EMBL" id="OKRB01000087">
    <property type="protein sequence ID" value="SPE21394.1"/>
    <property type="molecule type" value="Genomic_DNA"/>
</dbReference>
<accession>A0A2N9LEB7</accession>
<evidence type="ECO:0000313" key="2">
    <source>
        <dbReference type="Proteomes" id="UP000239735"/>
    </source>
</evidence>
<name>A0A2N9LEB7_9BACT</name>
<gene>
    <name evidence="1" type="ORF">SBA5_300038</name>
</gene>
<proteinExistence type="predicted"/>
<sequence>MRWMNRSDHWQNLAWLGEYCSRPVLLTLIIVYHLRQKNVQEKCAASQPLVSQDRNSLNNLALMARGGAVVR</sequence>
<dbReference type="Proteomes" id="UP000239735">
    <property type="component" value="Unassembled WGS sequence"/>
</dbReference>
<evidence type="ECO:0000313" key="1">
    <source>
        <dbReference type="EMBL" id="SPE21394.1"/>
    </source>
</evidence>